<keyword evidence="4" id="KW-1185">Reference proteome</keyword>
<dbReference type="PANTHER" id="PTHR42055">
    <property type="entry name" value="YALI0E03476P"/>
    <property type="match status" value="1"/>
</dbReference>
<keyword evidence="2" id="KW-0472">Membrane</keyword>
<sequence>MLCGRRFSPLRLVVYTIVLGAILSLFSHISPVPTPGLDHIQETGKKTFGPYLPGWHSSGGAHKTPEPTDSISSTSSWYEHWTWLNPFGSSKDFYESRTVLPPLPRRCPIYAYYDQDIKASGRTRGDDAVMLAWRRAWWAAGFEPIILSPSDASEHGMYQQVRGAMKLGDKRDALEYNILRWLAWDRMGAGILSDFRVFPMPTPNDPVIPFLRRCDYGDTVTRFESLGSALYAASAPAIKAVVANMTSWDATTIPAEITSPADLATHLFTIDPKPSTIAFYSRAVVADRYKNIDADSRLPRLINAHLHQHFHAQHPKGIIVLNPIEPNSDTLTFAALTIAQKLAACPDSPAPDTCPPNIPAADCKPSTCLDKGGAIPVRITKQYYNSTDVFTLGAVPHPLTLQGMIYNRLVHEVSFVRRNSTRDVYLKATTAGIARGGTGAMYRAVKLKEVIASAGLTPLNAKSAASLPQSAGGSNPGRTVSSMWATVEKGWNVKEVEWVLGFTLPDTGPSVSELLQQTETERATQQKILEDARHAITATTTALRKLRGAVEGWNLGDFEMWKFVAAFEERRKAERDKWTKREEGFGKGLEGK</sequence>
<accession>A0AAV9VBM6</accession>
<feature type="region of interest" description="Disordered" evidence="1">
    <location>
        <begin position="572"/>
        <end position="592"/>
    </location>
</feature>
<keyword evidence="2" id="KW-1133">Transmembrane helix</keyword>
<reference evidence="3 4" key="1">
    <citation type="submission" date="2019-10" db="EMBL/GenBank/DDBJ databases">
        <authorList>
            <person name="Palmer J.M."/>
        </authorList>
    </citation>
    <scope>NUCLEOTIDE SEQUENCE [LARGE SCALE GENOMIC DNA]</scope>
    <source>
        <strain evidence="3 4">TWF696</strain>
    </source>
</reference>
<gene>
    <name evidence="3" type="ORF">TWF696_000535</name>
</gene>
<evidence type="ECO:0000313" key="3">
    <source>
        <dbReference type="EMBL" id="KAK6359375.1"/>
    </source>
</evidence>
<evidence type="ECO:0000256" key="2">
    <source>
        <dbReference type="SAM" id="Phobius"/>
    </source>
</evidence>
<evidence type="ECO:0000313" key="4">
    <source>
        <dbReference type="Proteomes" id="UP001375240"/>
    </source>
</evidence>
<organism evidence="3 4">
    <name type="scientific">Orbilia brochopaga</name>
    <dbReference type="NCBI Taxonomy" id="3140254"/>
    <lineage>
        <taxon>Eukaryota</taxon>
        <taxon>Fungi</taxon>
        <taxon>Dikarya</taxon>
        <taxon>Ascomycota</taxon>
        <taxon>Pezizomycotina</taxon>
        <taxon>Orbiliomycetes</taxon>
        <taxon>Orbiliales</taxon>
        <taxon>Orbiliaceae</taxon>
        <taxon>Orbilia</taxon>
    </lineage>
</organism>
<name>A0AAV9VBM6_9PEZI</name>
<protein>
    <submittedName>
        <fullName evidence="3">Uncharacterized protein</fullName>
    </submittedName>
</protein>
<proteinExistence type="predicted"/>
<dbReference type="AlphaFoldDB" id="A0AAV9VBM6"/>
<keyword evidence="2" id="KW-0812">Transmembrane</keyword>
<evidence type="ECO:0000256" key="1">
    <source>
        <dbReference type="SAM" id="MobiDB-lite"/>
    </source>
</evidence>
<dbReference type="Proteomes" id="UP001375240">
    <property type="component" value="Unassembled WGS sequence"/>
</dbReference>
<dbReference type="EMBL" id="JAVHNQ010000001">
    <property type="protein sequence ID" value="KAK6359375.1"/>
    <property type="molecule type" value="Genomic_DNA"/>
</dbReference>
<dbReference type="PANTHER" id="PTHR42055:SF1">
    <property type="entry name" value="YALI0E03476P"/>
    <property type="match status" value="1"/>
</dbReference>
<comment type="caution">
    <text evidence="3">The sequence shown here is derived from an EMBL/GenBank/DDBJ whole genome shotgun (WGS) entry which is preliminary data.</text>
</comment>
<feature type="transmembrane region" description="Helical" evidence="2">
    <location>
        <begin position="12"/>
        <end position="29"/>
    </location>
</feature>